<keyword evidence="10 11" id="KW-0472">Membrane</keyword>
<dbReference type="InterPro" id="IPR041489">
    <property type="entry name" value="PDZ_6"/>
</dbReference>
<dbReference type="InterPro" id="IPR008915">
    <property type="entry name" value="Peptidase_M50"/>
</dbReference>
<evidence type="ECO:0000256" key="9">
    <source>
        <dbReference type="ARBA" id="ARBA00023049"/>
    </source>
</evidence>
<feature type="transmembrane region" description="Helical" evidence="11">
    <location>
        <begin position="347"/>
        <end position="367"/>
    </location>
</feature>
<keyword evidence="9 14" id="KW-0482">Metalloprotease</keyword>
<keyword evidence="5 11" id="KW-0812">Transmembrane</keyword>
<evidence type="ECO:0000256" key="1">
    <source>
        <dbReference type="ARBA" id="ARBA00001947"/>
    </source>
</evidence>
<dbReference type="Pfam" id="PF02163">
    <property type="entry name" value="Peptidase_M50"/>
    <property type="match status" value="1"/>
</dbReference>
<evidence type="ECO:0000256" key="6">
    <source>
        <dbReference type="ARBA" id="ARBA00022801"/>
    </source>
</evidence>
<dbReference type="RefSeq" id="WP_068707184.1">
    <property type="nucleotide sequence ID" value="NZ_LRIE01000047.1"/>
</dbReference>
<dbReference type="OrthoDB" id="9782003at2"/>
<evidence type="ECO:0000256" key="3">
    <source>
        <dbReference type="ARBA" id="ARBA00007931"/>
    </source>
</evidence>
<keyword evidence="7" id="KW-0862">Zinc</keyword>
<evidence type="ECO:0000256" key="10">
    <source>
        <dbReference type="ARBA" id="ARBA00023136"/>
    </source>
</evidence>
<keyword evidence="8 11" id="KW-1133">Transmembrane helix</keyword>
<feature type="domain" description="Peptidase M50" evidence="12">
    <location>
        <begin position="11"/>
        <end position="391"/>
    </location>
</feature>
<protein>
    <submittedName>
        <fullName evidence="14">Zinc metalloprotease Rip1</fullName>
        <ecNumber evidence="14">3.4.24.-</ecNumber>
    </submittedName>
</protein>
<dbReference type="Pfam" id="PF17820">
    <property type="entry name" value="PDZ_6"/>
    <property type="match status" value="1"/>
</dbReference>
<reference evidence="14 15" key="1">
    <citation type="submission" date="2016-01" db="EMBL/GenBank/DDBJ databases">
        <title>Genome sequence of Oerskovia enterophila VJag, an agar and cellulose degrading bacterium.</title>
        <authorList>
            <person name="Poehlein A."/>
            <person name="Jag V."/>
            <person name="Bengelsdorf F."/>
            <person name="Duerre P."/>
            <person name="Daniel R."/>
        </authorList>
    </citation>
    <scope>NUCLEOTIDE SEQUENCE [LARGE SCALE GENOMIC DNA]</scope>
    <source>
        <strain evidence="14 15">VJag</strain>
    </source>
</reference>
<dbReference type="InterPro" id="IPR004387">
    <property type="entry name" value="Pept_M50_Zn"/>
</dbReference>
<dbReference type="PANTHER" id="PTHR42837">
    <property type="entry name" value="REGULATOR OF SIGMA-E PROTEASE RSEP"/>
    <property type="match status" value="1"/>
</dbReference>
<comment type="similarity">
    <text evidence="3">Belongs to the peptidase M50B family.</text>
</comment>
<dbReference type="Proteomes" id="UP000076447">
    <property type="component" value="Unassembled WGS sequence"/>
</dbReference>
<dbReference type="CDD" id="cd23081">
    <property type="entry name" value="cpPDZ_EcRseP-like"/>
    <property type="match status" value="1"/>
</dbReference>
<dbReference type="GO" id="GO:0006508">
    <property type="term" value="P:proteolysis"/>
    <property type="evidence" value="ECO:0007669"/>
    <property type="project" value="UniProtKB-KW"/>
</dbReference>
<accession>A0A163SMA6</accession>
<dbReference type="PATRIC" id="fig|43678.3.peg.744"/>
<dbReference type="SUPFAM" id="SSF50156">
    <property type="entry name" value="PDZ domain-like"/>
    <property type="match status" value="1"/>
</dbReference>
<keyword evidence="6 14" id="KW-0378">Hydrolase</keyword>
<feature type="transmembrane region" description="Helical" evidence="11">
    <location>
        <begin position="406"/>
        <end position="427"/>
    </location>
</feature>
<evidence type="ECO:0000313" key="14">
    <source>
        <dbReference type="EMBL" id="KZM36576.1"/>
    </source>
</evidence>
<feature type="domain" description="PDZ" evidence="13">
    <location>
        <begin position="180"/>
        <end position="225"/>
    </location>
</feature>
<evidence type="ECO:0000313" key="15">
    <source>
        <dbReference type="Proteomes" id="UP000076447"/>
    </source>
</evidence>
<dbReference type="STRING" id="43678.OJAG_07050"/>
<evidence type="ECO:0000256" key="2">
    <source>
        <dbReference type="ARBA" id="ARBA00004141"/>
    </source>
</evidence>
<gene>
    <name evidence="14" type="primary">rip1</name>
    <name evidence="14" type="ORF">OJAG_07050</name>
</gene>
<sequence>MTAVIAILVVLVGILVSIALHEVGHMVPAKKFGVRVSHYFVGFGPTLWSRTKGETEYGVKAIPLGGYVRLVGMYPPAPAGKKQSDGFFGRMVQDAREMSAEEILPGQESRAFYNLSVPKKVIVMFGGPFMNLVIAFVLMTIVLVGIGLPQATTTVGLVPQCVTPATAPADYECTADDPLTPAAEAGLEPGDTIVSFDGEPVTSWDSLVGKITGAAGETVPVVVERDGERTTLEITPAEVERPVVGDDGQYVRDDAGELVLRPTGYVGVAPTQERVSEPLSAVPEAIWQQVSGTAAIIVSLPARLVDIGQAAFGDEARDPSSPVGPVGVTIVAADLLDAGEGDLVGQVATMLSLLASLNIALFAFNLIPLPPLDGGHIAGALYEGAKRQVAKVRGLPRPAHADVARLVPLGLAMWVVLLGMGLLLIYADIVNPVRLT</sequence>
<keyword evidence="4 14" id="KW-0645">Protease</keyword>
<dbReference type="InterPro" id="IPR036034">
    <property type="entry name" value="PDZ_sf"/>
</dbReference>
<dbReference type="GO" id="GO:0004222">
    <property type="term" value="F:metalloendopeptidase activity"/>
    <property type="evidence" value="ECO:0007669"/>
    <property type="project" value="InterPro"/>
</dbReference>
<evidence type="ECO:0000256" key="8">
    <source>
        <dbReference type="ARBA" id="ARBA00022989"/>
    </source>
</evidence>
<organism evidence="14 15">
    <name type="scientific">Oerskovia enterophila</name>
    <dbReference type="NCBI Taxonomy" id="43678"/>
    <lineage>
        <taxon>Bacteria</taxon>
        <taxon>Bacillati</taxon>
        <taxon>Actinomycetota</taxon>
        <taxon>Actinomycetes</taxon>
        <taxon>Micrococcales</taxon>
        <taxon>Cellulomonadaceae</taxon>
        <taxon>Oerskovia</taxon>
    </lineage>
</organism>
<comment type="subcellular location">
    <subcellularLocation>
        <location evidence="2">Membrane</location>
        <topology evidence="2">Multi-pass membrane protein</topology>
    </subcellularLocation>
</comment>
<evidence type="ECO:0000259" key="13">
    <source>
        <dbReference type="Pfam" id="PF17820"/>
    </source>
</evidence>
<dbReference type="CDD" id="cd06163">
    <property type="entry name" value="S2P-M50_PDZ_RseP-like"/>
    <property type="match status" value="1"/>
</dbReference>
<dbReference type="EC" id="3.4.24.-" evidence="14"/>
<comment type="caution">
    <text evidence="14">The sequence shown here is derived from an EMBL/GenBank/DDBJ whole genome shotgun (WGS) entry which is preliminary data.</text>
</comment>
<evidence type="ECO:0000256" key="11">
    <source>
        <dbReference type="SAM" id="Phobius"/>
    </source>
</evidence>
<feature type="transmembrane region" description="Helical" evidence="11">
    <location>
        <begin position="122"/>
        <end position="148"/>
    </location>
</feature>
<dbReference type="Gene3D" id="2.30.42.10">
    <property type="match status" value="1"/>
</dbReference>
<proteinExistence type="inferred from homology"/>
<dbReference type="AlphaFoldDB" id="A0A163SMA6"/>
<comment type="cofactor">
    <cofactor evidence="1">
        <name>Zn(2+)</name>
        <dbReference type="ChEBI" id="CHEBI:29105"/>
    </cofactor>
</comment>
<dbReference type="PANTHER" id="PTHR42837:SF2">
    <property type="entry name" value="MEMBRANE METALLOPROTEASE ARASP2, CHLOROPLASTIC-RELATED"/>
    <property type="match status" value="1"/>
</dbReference>
<name>A0A163SMA6_9CELL</name>
<evidence type="ECO:0000259" key="12">
    <source>
        <dbReference type="Pfam" id="PF02163"/>
    </source>
</evidence>
<evidence type="ECO:0000256" key="5">
    <source>
        <dbReference type="ARBA" id="ARBA00022692"/>
    </source>
</evidence>
<dbReference type="EMBL" id="LRIE01000047">
    <property type="protein sequence ID" value="KZM36576.1"/>
    <property type="molecule type" value="Genomic_DNA"/>
</dbReference>
<dbReference type="GO" id="GO:0016020">
    <property type="term" value="C:membrane"/>
    <property type="evidence" value="ECO:0007669"/>
    <property type="project" value="UniProtKB-SubCell"/>
</dbReference>
<evidence type="ECO:0000256" key="7">
    <source>
        <dbReference type="ARBA" id="ARBA00022833"/>
    </source>
</evidence>
<evidence type="ECO:0000256" key="4">
    <source>
        <dbReference type="ARBA" id="ARBA00022670"/>
    </source>
</evidence>